<proteinExistence type="predicted"/>
<evidence type="ECO:0000256" key="1">
    <source>
        <dbReference type="SAM" id="MobiDB-lite"/>
    </source>
</evidence>
<keyword evidence="2" id="KW-0472">Membrane</keyword>
<feature type="region of interest" description="Disordered" evidence="1">
    <location>
        <begin position="412"/>
        <end position="724"/>
    </location>
</feature>
<dbReference type="GO" id="GO:0015079">
    <property type="term" value="F:potassium ion transmembrane transporter activity"/>
    <property type="evidence" value="ECO:0007669"/>
    <property type="project" value="InterPro"/>
</dbReference>
<evidence type="ECO:0000313" key="4">
    <source>
        <dbReference type="Proteomes" id="UP001303373"/>
    </source>
</evidence>
<gene>
    <name evidence="3" type="ORF">R9X50_00132100</name>
</gene>
<feature type="compositionally biased region" description="Polar residues" evidence="1">
    <location>
        <begin position="345"/>
        <end position="366"/>
    </location>
</feature>
<dbReference type="Pfam" id="PF16944">
    <property type="entry name" value="KCH"/>
    <property type="match status" value="1"/>
</dbReference>
<protein>
    <recommendedName>
        <fullName evidence="5">Vacuolar membrane protein</fullName>
    </recommendedName>
</protein>
<feature type="compositionally biased region" description="Polar residues" evidence="1">
    <location>
        <begin position="516"/>
        <end position="527"/>
    </location>
</feature>
<feature type="transmembrane region" description="Helical" evidence="2">
    <location>
        <begin position="224"/>
        <end position="252"/>
    </location>
</feature>
<feature type="transmembrane region" description="Helical" evidence="2">
    <location>
        <begin position="79"/>
        <end position="100"/>
    </location>
</feature>
<feature type="transmembrane region" description="Helical" evidence="2">
    <location>
        <begin position="36"/>
        <end position="59"/>
    </location>
</feature>
<accession>A0AAQ3R7T5</accession>
<feature type="compositionally biased region" description="Low complexity" evidence="1">
    <location>
        <begin position="699"/>
        <end position="714"/>
    </location>
</feature>
<feature type="compositionally biased region" description="Polar residues" evidence="1">
    <location>
        <begin position="435"/>
        <end position="446"/>
    </location>
</feature>
<feature type="region of interest" description="Disordered" evidence="1">
    <location>
        <begin position="313"/>
        <end position="378"/>
    </location>
</feature>
<feature type="compositionally biased region" description="Low complexity" evidence="1">
    <location>
        <begin position="621"/>
        <end position="634"/>
    </location>
</feature>
<feature type="compositionally biased region" description="Polar residues" evidence="1">
    <location>
        <begin position="574"/>
        <end position="583"/>
    </location>
</feature>
<dbReference type="InterPro" id="IPR031606">
    <property type="entry name" value="Kch1/2"/>
</dbReference>
<dbReference type="EMBL" id="CP138581">
    <property type="protein sequence ID" value="WPG98530.1"/>
    <property type="molecule type" value="Genomic_DNA"/>
</dbReference>
<reference evidence="3 4" key="1">
    <citation type="submission" date="2023-11" db="EMBL/GenBank/DDBJ databases">
        <title>An acidophilic fungus is an integral part of prey digestion in a carnivorous sundew plant.</title>
        <authorList>
            <person name="Tsai I.J."/>
        </authorList>
    </citation>
    <scope>NUCLEOTIDE SEQUENCE [LARGE SCALE GENOMIC DNA]</scope>
    <source>
        <strain evidence="3">169a</strain>
    </source>
</reference>
<organism evidence="3 4">
    <name type="scientific">Acrodontium crateriforme</name>
    <dbReference type="NCBI Taxonomy" id="150365"/>
    <lineage>
        <taxon>Eukaryota</taxon>
        <taxon>Fungi</taxon>
        <taxon>Dikarya</taxon>
        <taxon>Ascomycota</taxon>
        <taxon>Pezizomycotina</taxon>
        <taxon>Dothideomycetes</taxon>
        <taxon>Dothideomycetidae</taxon>
        <taxon>Mycosphaerellales</taxon>
        <taxon>Teratosphaeriaceae</taxon>
        <taxon>Acrodontium</taxon>
    </lineage>
</organism>
<sequence length="784" mass="85419">MGCCGEREKGPPEYTAKWEYLTLADFKATSTWATFAYLWLWCMAIVAVAVYVLDTYTAINLLAFDRWSSQIKPEVPFTYSKWIFAACIMLSWALCFYEWFRAIRVIKRGGVAESYMDPLAVTLLSMKPKGWRRFLVFTSLTKSKKGADYIALFVYFAFKGAVRVVLAEGPRQAVNGMTLYAVLRADLVQNLKNNQRSAFEQFFVNIQTLAESNIKQALVISSMLFTFIVWVFSALSLIIAIVLYITFLWHYIPQSDGRLSVYCKRKIDRRLEKIVEHKVKAAIEDEARKKEKQERKAEKAAAYVQKKTGELPVLPPKLTRAPTLPQLGDSPMLSQDEKLPDVPISRQTSHASSSTVSKTESHQQPTLPDIGSDRPPLLRTATRSSAWTNGSYESDAPLLANAGYAGGGALPPLPRPAYSRDGSVAPSGPGGLGRTMTQSTQATDRSFTPGPNGMQRPFTPAGDTGIQRTFTPNGSSGFPGPPGMLRPLTPTGVPGIQRSFTPNGLPGPNGPPAMQRSFTPSGQSSRPFTPAGQPGMRRPFSPMNQAGEQRPFSPMSNNDFMSARPSQGPRGLPRSNTPKSVAGSQDLYGQPIDSPVPENTPGPREHGGATANSFSRPLPLATTSARQATSTQQSFSRPLRSPTSPHDAPQAAALYRPFTPASAVDQSAVSSYEMTSNPSYSSANVDNSSAVGSSYRAFKPSSSKPSTPTIEPESLIPIPSNNLMVPDTAHNRLTTGYSDIFDDYGSSSRISAIEIPSSGHISPRLTRSHSADPAASDAHWQHEN</sequence>
<keyword evidence="2" id="KW-1133">Transmembrane helix</keyword>
<dbReference type="AlphaFoldDB" id="A0AAQ3R7T5"/>
<name>A0AAQ3R7T5_9PEZI</name>
<dbReference type="Proteomes" id="UP001303373">
    <property type="component" value="Chromosome 2"/>
</dbReference>
<keyword evidence="2" id="KW-0812">Transmembrane</keyword>
<evidence type="ECO:0000256" key="2">
    <source>
        <dbReference type="SAM" id="Phobius"/>
    </source>
</evidence>
<dbReference type="PANTHER" id="PTHR36424">
    <property type="entry name" value="PHEROMONE-REGULATED MEMBRANE PROTEIN 6"/>
    <property type="match status" value="1"/>
</dbReference>
<evidence type="ECO:0008006" key="5">
    <source>
        <dbReference type="Google" id="ProtNLM"/>
    </source>
</evidence>
<evidence type="ECO:0000313" key="3">
    <source>
        <dbReference type="EMBL" id="WPG98530.1"/>
    </source>
</evidence>
<dbReference type="GO" id="GO:0005886">
    <property type="term" value="C:plasma membrane"/>
    <property type="evidence" value="ECO:0007669"/>
    <property type="project" value="InterPro"/>
</dbReference>
<dbReference type="PANTHER" id="PTHR36424:SF1">
    <property type="entry name" value="LOW AFFINITY K(+) TRANSPORTER 1-RELATED"/>
    <property type="match status" value="1"/>
</dbReference>
<feature type="region of interest" description="Disordered" evidence="1">
    <location>
        <begin position="755"/>
        <end position="784"/>
    </location>
</feature>
<keyword evidence="4" id="KW-1185">Reference proteome</keyword>
<feature type="compositionally biased region" description="Polar residues" evidence="1">
    <location>
        <begin position="664"/>
        <end position="692"/>
    </location>
</feature>